<reference evidence="1" key="1">
    <citation type="submission" date="2018-05" db="EMBL/GenBank/DDBJ databases">
        <authorList>
            <person name="Lanie J.A."/>
            <person name="Ng W.-L."/>
            <person name="Kazmierczak K.M."/>
            <person name="Andrzejewski T.M."/>
            <person name="Davidsen T.M."/>
            <person name="Wayne K.J."/>
            <person name="Tettelin H."/>
            <person name="Glass J.I."/>
            <person name="Rusch D."/>
            <person name="Podicherti R."/>
            <person name="Tsui H.-C.T."/>
            <person name="Winkler M.E."/>
        </authorList>
    </citation>
    <scope>NUCLEOTIDE SEQUENCE</scope>
</reference>
<feature type="non-terminal residue" evidence="1">
    <location>
        <position position="125"/>
    </location>
</feature>
<name>A0A382I1H6_9ZZZZ</name>
<gene>
    <name evidence="1" type="ORF">METZ01_LOCUS246036</name>
</gene>
<dbReference type="EMBL" id="UINC01064475">
    <property type="protein sequence ID" value="SVB93182.1"/>
    <property type="molecule type" value="Genomic_DNA"/>
</dbReference>
<dbReference type="AlphaFoldDB" id="A0A382I1H6"/>
<sequence length="125" mass="12891">MFLTDFSPSMHLSSPCICKVIIPPAGPVPTPLVNIAMSSGSIPNIPNIFTSGMPSQNLLTVTPFSNGSEASAPLGGVISSLFCNQAMNILGSLKVFQGGAPVKRMLDPTAQNGMIPNSFGSTLTP</sequence>
<organism evidence="1">
    <name type="scientific">marine metagenome</name>
    <dbReference type="NCBI Taxonomy" id="408172"/>
    <lineage>
        <taxon>unclassified sequences</taxon>
        <taxon>metagenomes</taxon>
        <taxon>ecological metagenomes</taxon>
    </lineage>
</organism>
<accession>A0A382I1H6</accession>
<protein>
    <submittedName>
        <fullName evidence="1">Uncharacterized protein</fullName>
    </submittedName>
</protein>
<evidence type="ECO:0000313" key="1">
    <source>
        <dbReference type="EMBL" id="SVB93182.1"/>
    </source>
</evidence>
<dbReference type="Pfam" id="PF13665">
    <property type="entry name" value="Tox-PAAR-like"/>
    <property type="match status" value="1"/>
</dbReference>
<proteinExistence type="predicted"/>